<dbReference type="PANTHER" id="PTHR36927:SF3">
    <property type="entry name" value="GLUCANS BIOSYNTHESIS PROTEIN C"/>
    <property type="match status" value="1"/>
</dbReference>
<feature type="transmembrane region" description="Helical" evidence="1">
    <location>
        <begin position="350"/>
        <end position="368"/>
    </location>
</feature>
<evidence type="ECO:0000259" key="2">
    <source>
        <dbReference type="Pfam" id="PF01757"/>
    </source>
</evidence>
<keyword evidence="4" id="KW-1185">Reference proteome</keyword>
<feature type="transmembrane region" description="Helical" evidence="1">
    <location>
        <begin position="287"/>
        <end position="307"/>
    </location>
</feature>
<feature type="transmembrane region" description="Helical" evidence="1">
    <location>
        <begin position="240"/>
        <end position="258"/>
    </location>
</feature>
<keyword evidence="3" id="KW-0808">Transferase</keyword>
<keyword evidence="1" id="KW-1133">Transmembrane helix</keyword>
<feature type="transmembrane region" description="Helical" evidence="1">
    <location>
        <begin position="182"/>
        <end position="199"/>
    </location>
</feature>
<feature type="transmembrane region" description="Helical" evidence="1">
    <location>
        <begin position="319"/>
        <end position="338"/>
    </location>
</feature>
<feature type="transmembrane region" description="Helical" evidence="1">
    <location>
        <begin position="49"/>
        <end position="69"/>
    </location>
</feature>
<dbReference type="GO" id="GO:0016746">
    <property type="term" value="F:acyltransferase activity"/>
    <property type="evidence" value="ECO:0007669"/>
    <property type="project" value="UniProtKB-KW"/>
</dbReference>
<sequence length="400" mass="45793">MNRRHDIDALRVLAFGLLILYHAAMLYVAPVSDWGFHLKSSHLAEWLQYPMLFLNRWRMELLFLISGLAMHFLRGKTGLPRLAWKRTARLLLPLVFGMLVVIPIQPYVQGLAEHGIEPGFLAFLPHYWTHGYRDYGLTWNHLWYLPYLWLYTMGLLALLPVLESAPGKRFCARIRQLHGIPLLLLPALPLFVIGFLLRHRFPETHALVGDWYAHALYATCFIYGYLLGTDTGLWRELARLRGLSLPLALGCFALYLFLDKFAGDLLGGSSLTPAHMLIAKALIDSLRYLYCWTAIAAVLGWGHVLLNRPFRWLPYAREAVYPWYVLHQSLLLLVAWWVVRLHLGPVLEPLLVVLGTIGGCALLHEYVIRRTHWLRPLFGLDASPNSRAAQTLLRPADDIA</sequence>
<dbReference type="EMBL" id="JADIKD010000005">
    <property type="protein sequence ID" value="MFK2915977.1"/>
    <property type="molecule type" value="Genomic_DNA"/>
</dbReference>
<dbReference type="RefSeq" id="WP_379987604.1">
    <property type="nucleotide sequence ID" value="NZ_JADIKD010000005.1"/>
</dbReference>
<feature type="transmembrane region" description="Helical" evidence="1">
    <location>
        <begin position="142"/>
        <end position="162"/>
    </location>
</feature>
<dbReference type="InterPro" id="IPR050623">
    <property type="entry name" value="Glucan_succinyl_AcylTrfase"/>
</dbReference>
<reference evidence="3 4" key="1">
    <citation type="submission" date="2020-10" db="EMBL/GenBank/DDBJ databases">
        <title>Phylogeny of dyella-like bacteria.</title>
        <authorList>
            <person name="Fu J."/>
        </authorList>
    </citation>
    <scope>NUCLEOTIDE SEQUENCE [LARGE SCALE GENOMIC DNA]</scope>
    <source>
        <strain evidence="3 4">BB4</strain>
    </source>
</reference>
<keyword evidence="3" id="KW-0012">Acyltransferase</keyword>
<gene>
    <name evidence="3" type="ORF">ISS97_01770</name>
</gene>
<evidence type="ECO:0000313" key="4">
    <source>
        <dbReference type="Proteomes" id="UP001620408"/>
    </source>
</evidence>
<feature type="transmembrane region" description="Helical" evidence="1">
    <location>
        <begin position="90"/>
        <end position="108"/>
    </location>
</feature>
<dbReference type="Pfam" id="PF01757">
    <property type="entry name" value="Acyl_transf_3"/>
    <property type="match status" value="1"/>
</dbReference>
<dbReference type="Proteomes" id="UP001620408">
    <property type="component" value="Unassembled WGS sequence"/>
</dbReference>
<feature type="transmembrane region" description="Helical" evidence="1">
    <location>
        <begin position="211"/>
        <end position="228"/>
    </location>
</feature>
<protein>
    <submittedName>
        <fullName evidence="3">Acyltransferase family protein</fullName>
    </submittedName>
</protein>
<keyword evidence="1" id="KW-0472">Membrane</keyword>
<name>A0ABW8K317_9GAMM</name>
<evidence type="ECO:0000256" key="1">
    <source>
        <dbReference type="SAM" id="Phobius"/>
    </source>
</evidence>
<accession>A0ABW8K317</accession>
<proteinExistence type="predicted"/>
<comment type="caution">
    <text evidence="3">The sequence shown here is derived from an EMBL/GenBank/DDBJ whole genome shotgun (WGS) entry which is preliminary data.</text>
</comment>
<evidence type="ECO:0000313" key="3">
    <source>
        <dbReference type="EMBL" id="MFK2915977.1"/>
    </source>
</evidence>
<feature type="transmembrane region" description="Helical" evidence="1">
    <location>
        <begin position="12"/>
        <end position="29"/>
    </location>
</feature>
<keyword evidence="1" id="KW-0812">Transmembrane</keyword>
<feature type="domain" description="Acyltransferase 3" evidence="2">
    <location>
        <begin position="5"/>
        <end position="364"/>
    </location>
</feature>
<dbReference type="PANTHER" id="PTHR36927">
    <property type="entry name" value="BLR4337 PROTEIN"/>
    <property type="match status" value="1"/>
</dbReference>
<dbReference type="InterPro" id="IPR002656">
    <property type="entry name" value="Acyl_transf_3_dom"/>
</dbReference>
<organism evidence="3 4">
    <name type="scientific">Dyella koreensis</name>
    <dbReference type="NCBI Taxonomy" id="311235"/>
    <lineage>
        <taxon>Bacteria</taxon>
        <taxon>Pseudomonadati</taxon>
        <taxon>Pseudomonadota</taxon>
        <taxon>Gammaproteobacteria</taxon>
        <taxon>Lysobacterales</taxon>
        <taxon>Rhodanobacteraceae</taxon>
        <taxon>Dyella</taxon>
    </lineage>
</organism>